<comment type="caution">
    <text evidence="3">The sequence shown here is derived from an EMBL/GenBank/DDBJ whole genome shotgun (WGS) entry which is preliminary data.</text>
</comment>
<keyword evidence="1" id="KW-0175">Coiled coil</keyword>
<dbReference type="GO" id="GO:0005783">
    <property type="term" value="C:endoplasmic reticulum"/>
    <property type="evidence" value="ECO:0007669"/>
    <property type="project" value="TreeGrafter"/>
</dbReference>
<protein>
    <recommendedName>
        <fullName evidence="5">Nuclear segregation protein</fullName>
    </recommendedName>
</protein>
<dbReference type="EMBL" id="JAQQPM010000001">
    <property type="protein sequence ID" value="KAK2067723.1"/>
    <property type="molecule type" value="Genomic_DNA"/>
</dbReference>
<feature type="region of interest" description="Disordered" evidence="2">
    <location>
        <begin position="414"/>
        <end position="468"/>
    </location>
</feature>
<dbReference type="PANTHER" id="PTHR31027:SF2">
    <property type="entry name" value="LEBERCILIN DOMAIN-CONTAINING PROTEIN"/>
    <property type="match status" value="1"/>
</dbReference>
<feature type="region of interest" description="Disordered" evidence="2">
    <location>
        <begin position="219"/>
        <end position="239"/>
    </location>
</feature>
<dbReference type="Gene3D" id="1.10.287.1490">
    <property type="match status" value="1"/>
</dbReference>
<feature type="compositionally biased region" description="Basic and acidic residues" evidence="2">
    <location>
        <begin position="220"/>
        <end position="239"/>
    </location>
</feature>
<dbReference type="GO" id="GO:0008298">
    <property type="term" value="P:intracellular mRNA localization"/>
    <property type="evidence" value="ECO:0007669"/>
    <property type="project" value="TreeGrafter"/>
</dbReference>
<organism evidence="3 4">
    <name type="scientific">Phyllachora maydis</name>
    <dbReference type="NCBI Taxonomy" id="1825666"/>
    <lineage>
        <taxon>Eukaryota</taxon>
        <taxon>Fungi</taxon>
        <taxon>Dikarya</taxon>
        <taxon>Ascomycota</taxon>
        <taxon>Pezizomycotina</taxon>
        <taxon>Sordariomycetes</taxon>
        <taxon>Sordariomycetidae</taxon>
        <taxon>Phyllachorales</taxon>
        <taxon>Phyllachoraceae</taxon>
        <taxon>Phyllachora</taxon>
    </lineage>
</organism>
<proteinExistence type="predicted"/>
<evidence type="ECO:0000313" key="3">
    <source>
        <dbReference type="EMBL" id="KAK2067723.1"/>
    </source>
</evidence>
<sequence>MARYNAVKAKIDLTTPSKNKEAPSPTEKRRQELITQVNEIRKKQAGGKNTRTSKMDQVKRLDEQVRSRLAEQKAARSKVAFKSAEDVDREIARLEAQVNGGQMKLVDEKKALAEVSSLRKQRKNFAQFDDQQKQIDDLRAKIKEIKDSMDDPEARAMSEQYTKLQAELDAIKAEQDEAYKGLSKLRDERSKLQAEQNESFAAIRKLKDDHYAQKKAFGNWEREQRQKTRERHQAERDRIAKERRLERAQKMLAEASDPAYLEEIRRANSLLRFFDPSHADATKGPLLADKGLSAQAQRKVDDSGIQGKKLMRKEDREEEYLPAVKKGKKGKKSGNAAAAAATTSDGPAPGKYSCPPSVMEDCAFLGIDPPMSSSEVPAAVEKVKAKLEQWKKDQPEQTRQNIEKAQKEIERLEAEEAGECPNTNGSDDVNGDYGKKREEVGSSVDDAAEAVKEISLEDKSGKPVEAAA</sequence>
<dbReference type="AlphaFoldDB" id="A0AAD9HYF9"/>
<evidence type="ECO:0000313" key="4">
    <source>
        <dbReference type="Proteomes" id="UP001217918"/>
    </source>
</evidence>
<dbReference type="PANTHER" id="PTHR31027">
    <property type="entry name" value="NUCLEAR SEGREGATION PROTEIN BFR1"/>
    <property type="match status" value="1"/>
</dbReference>
<dbReference type="GO" id="GO:0042175">
    <property type="term" value="C:nuclear outer membrane-endoplasmic reticulum membrane network"/>
    <property type="evidence" value="ECO:0007669"/>
    <property type="project" value="TreeGrafter"/>
</dbReference>
<dbReference type="GO" id="GO:1990904">
    <property type="term" value="C:ribonucleoprotein complex"/>
    <property type="evidence" value="ECO:0007669"/>
    <property type="project" value="TreeGrafter"/>
</dbReference>
<dbReference type="Proteomes" id="UP001217918">
    <property type="component" value="Unassembled WGS sequence"/>
</dbReference>
<feature type="coiled-coil region" evidence="1">
    <location>
        <begin position="128"/>
        <end position="174"/>
    </location>
</feature>
<evidence type="ECO:0008006" key="5">
    <source>
        <dbReference type="Google" id="ProtNLM"/>
    </source>
</evidence>
<reference evidence="3" key="1">
    <citation type="journal article" date="2023" name="Mol. Plant Microbe Interact.">
        <title>Elucidating the Obligate Nature and Biological Capacity of an Invasive Fungal Corn Pathogen.</title>
        <authorList>
            <person name="MacCready J.S."/>
            <person name="Roggenkamp E.M."/>
            <person name="Gdanetz K."/>
            <person name="Chilvers M.I."/>
        </authorList>
    </citation>
    <scope>NUCLEOTIDE SEQUENCE</scope>
    <source>
        <strain evidence="3">PM02</strain>
    </source>
</reference>
<evidence type="ECO:0000256" key="2">
    <source>
        <dbReference type="SAM" id="MobiDB-lite"/>
    </source>
</evidence>
<dbReference type="InterPro" id="IPR039604">
    <property type="entry name" value="Bfr1"/>
</dbReference>
<feature type="region of interest" description="Disordered" evidence="2">
    <location>
        <begin position="293"/>
        <end position="353"/>
    </location>
</feature>
<feature type="region of interest" description="Disordered" evidence="2">
    <location>
        <begin position="1"/>
        <end position="57"/>
    </location>
</feature>
<feature type="compositionally biased region" description="Basic and acidic residues" evidence="2">
    <location>
        <begin position="449"/>
        <end position="462"/>
    </location>
</feature>
<feature type="compositionally biased region" description="Basic and acidic residues" evidence="2">
    <location>
        <begin position="18"/>
        <end position="32"/>
    </location>
</feature>
<dbReference type="GO" id="GO:0003729">
    <property type="term" value="F:mRNA binding"/>
    <property type="evidence" value="ECO:0007669"/>
    <property type="project" value="TreeGrafter"/>
</dbReference>
<gene>
    <name evidence="3" type="ORF">P8C59_001436</name>
</gene>
<evidence type="ECO:0000256" key="1">
    <source>
        <dbReference type="SAM" id="Coils"/>
    </source>
</evidence>
<name>A0AAD9HYF9_9PEZI</name>
<accession>A0AAD9HYF9</accession>
<keyword evidence="4" id="KW-1185">Reference proteome</keyword>